<dbReference type="OrthoDB" id="2382288at2"/>
<dbReference type="RefSeq" id="WP_132847834.1">
    <property type="nucleotide sequence ID" value="NZ_CP058648.1"/>
</dbReference>
<accession>A0A4R2TKM1</accession>
<dbReference type="AlphaFoldDB" id="A0A4R2TKM1"/>
<sequence length="61" mass="7371">MSIRKSQWTNINGHRVELSSRTYKFEDRHFHREIKSQEAQLQNHDAGYRKNIKTPMDNKLT</sequence>
<evidence type="ECO:0000313" key="2">
    <source>
        <dbReference type="Proteomes" id="UP000295504"/>
    </source>
</evidence>
<reference evidence="1 2" key="1">
    <citation type="submission" date="2019-03" db="EMBL/GenBank/DDBJ databases">
        <title>Genomic Encyclopedia of Type Strains, Phase IV (KMG-IV): sequencing the most valuable type-strain genomes for metagenomic binning, comparative biology and taxonomic classification.</title>
        <authorList>
            <person name="Goeker M."/>
        </authorList>
    </citation>
    <scope>NUCLEOTIDE SEQUENCE [LARGE SCALE GENOMIC DNA]</scope>
    <source>
        <strain evidence="1 2">DSM 100013</strain>
    </source>
</reference>
<name>A0A4R2TKM1_9FIRM</name>
<protein>
    <submittedName>
        <fullName evidence="1">Uncharacterized protein</fullName>
    </submittedName>
</protein>
<comment type="caution">
    <text evidence="1">The sequence shown here is derived from an EMBL/GenBank/DDBJ whole genome shotgun (WGS) entry which is preliminary data.</text>
</comment>
<organism evidence="1 2">
    <name type="scientific">Serpentinicella alkaliphila</name>
    <dbReference type="NCBI Taxonomy" id="1734049"/>
    <lineage>
        <taxon>Bacteria</taxon>
        <taxon>Bacillati</taxon>
        <taxon>Bacillota</taxon>
        <taxon>Clostridia</taxon>
        <taxon>Peptostreptococcales</taxon>
        <taxon>Natronincolaceae</taxon>
        <taxon>Serpentinicella</taxon>
    </lineage>
</organism>
<proteinExistence type="predicted"/>
<keyword evidence="2" id="KW-1185">Reference proteome</keyword>
<evidence type="ECO:0000313" key="1">
    <source>
        <dbReference type="EMBL" id="TCQ04138.1"/>
    </source>
</evidence>
<dbReference type="EMBL" id="SLYC01000007">
    <property type="protein sequence ID" value="TCQ04138.1"/>
    <property type="molecule type" value="Genomic_DNA"/>
</dbReference>
<dbReference type="Proteomes" id="UP000295504">
    <property type="component" value="Unassembled WGS sequence"/>
</dbReference>
<gene>
    <name evidence="1" type="ORF">EDD79_100716</name>
</gene>